<dbReference type="GO" id="GO:0003677">
    <property type="term" value="F:DNA binding"/>
    <property type="evidence" value="ECO:0007669"/>
    <property type="project" value="UniProtKB-KW"/>
</dbReference>
<dbReference type="GO" id="GO:0004190">
    <property type="term" value="F:aspartic-type endopeptidase activity"/>
    <property type="evidence" value="ECO:0007669"/>
    <property type="project" value="UniProtKB-KW"/>
</dbReference>
<dbReference type="Proteomes" id="UP000000763">
    <property type="component" value="Chromosome 4"/>
</dbReference>
<keyword evidence="10" id="KW-0238">DNA-binding</keyword>
<evidence type="ECO:0000256" key="6">
    <source>
        <dbReference type="ARBA" id="ARBA00022842"/>
    </source>
</evidence>
<dbReference type="InterPro" id="IPR041588">
    <property type="entry name" value="Integrase_H2C2"/>
</dbReference>
<dbReference type="SUPFAM" id="SSF56672">
    <property type="entry name" value="DNA/RNA polymerases"/>
    <property type="match status" value="1"/>
</dbReference>
<feature type="domain" description="Tf2-1-like SH3-like" evidence="14">
    <location>
        <begin position="310"/>
        <end position="373"/>
    </location>
</feature>
<evidence type="ECO:0000313" key="15">
    <source>
        <dbReference type="EMBL" id="CAE03018.3"/>
    </source>
</evidence>
<dbReference type="GO" id="GO:0015074">
    <property type="term" value="P:DNA integration"/>
    <property type="evidence" value="ECO:0007669"/>
    <property type="project" value="UniProtKB-KW"/>
</dbReference>
<keyword evidence="5" id="KW-0378">Hydrolase</keyword>
<dbReference type="GO" id="GO:0003887">
    <property type="term" value="F:DNA-directed DNA polymerase activity"/>
    <property type="evidence" value="ECO:0007669"/>
    <property type="project" value="UniProtKB-KW"/>
</dbReference>
<dbReference type="InterPro" id="IPR016197">
    <property type="entry name" value="Chromo-like_dom_sf"/>
</dbReference>
<organism evidence="15 16">
    <name type="scientific">Oryza sativa subsp. japonica</name>
    <name type="common">Rice</name>
    <dbReference type="NCBI Taxonomy" id="39947"/>
    <lineage>
        <taxon>Eukaryota</taxon>
        <taxon>Viridiplantae</taxon>
        <taxon>Streptophyta</taxon>
        <taxon>Embryophyta</taxon>
        <taxon>Tracheophyta</taxon>
        <taxon>Spermatophyta</taxon>
        <taxon>Magnoliopsida</taxon>
        <taxon>Liliopsida</taxon>
        <taxon>Poales</taxon>
        <taxon>Poaceae</taxon>
        <taxon>BOP clade</taxon>
        <taxon>Oryzoideae</taxon>
        <taxon>Oryzeae</taxon>
        <taxon>Oryzinae</taxon>
        <taxon>Oryza</taxon>
        <taxon>Oryza sativa</taxon>
    </lineage>
</organism>
<reference evidence="16" key="1">
    <citation type="journal article" date="2005" name="Nature">
        <title>The map-based sequence of the rice genome.</title>
        <authorList>
            <consortium name="International rice genome sequencing project (IRGSP)"/>
            <person name="Matsumoto T."/>
            <person name="Wu J."/>
            <person name="Kanamori H."/>
            <person name="Katayose Y."/>
            <person name="Fujisawa M."/>
            <person name="Namiki N."/>
            <person name="Mizuno H."/>
            <person name="Yamamoto K."/>
            <person name="Antonio B.A."/>
            <person name="Baba T."/>
            <person name="Sakata K."/>
            <person name="Nagamura Y."/>
            <person name="Aoki H."/>
            <person name="Arikawa K."/>
            <person name="Arita K."/>
            <person name="Bito T."/>
            <person name="Chiden Y."/>
            <person name="Fujitsuka N."/>
            <person name="Fukunaka R."/>
            <person name="Hamada M."/>
            <person name="Harada C."/>
            <person name="Hayashi A."/>
            <person name="Hijishita S."/>
            <person name="Honda M."/>
            <person name="Hosokawa S."/>
            <person name="Ichikawa Y."/>
            <person name="Idonuma A."/>
            <person name="Iijima M."/>
            <person name="Ikeda M."/>
            <person name="Ikeno M."/>
            <person name="Ito K."/>
            <person name="Ito S."/>
            <person name="Ito T."/>
            <person name="Ito Y."/>
            <person name="Ito Y."/>
            <person name="Iwabuchi A."/>
            <person name="Kamiya K."/>
            <person name="Karasawa W."/>
            <person name="Kurita K."/>
            <person name="Katagiri S."/>
            <person name="Kikuta A."/>
            <person name="Kobayashi H."/>
            <person name="Kobayashi N."/>
            <person name="Machita K."/>
            <person name="Maehara T."/>
            <person name="Masukawa M."/>
            <person name="Mizubayashi T."/>
            <person name="Mukai Y."/>
            <person name="Nagasaki H."/>
            <person name="Nagata Y."/>
            <person name="Naito S."/>
            <person name="Nakashima M."/>
            <person name="Nakama Y."/>
            <person name="Nakamichi Y."/>
            <person name="Nakamura M."/>
            <person name="Meguro A."/>
            <person name="Negishi M."/>
            <person name="Ohta I."/>
            <person name="Ohta T."/>
            <person name="Okamoto M."/>
            <person name="Ono N."/>
            <person name="Saji S."/>
            <person name="Sakaguchi M."/>
            <person name="Sakai K."/>
            <person name="Shibata M."/>
            <person name="Shimokawa T."/>
            <person name="Song J."/>
            <person name="Takazaki Y."/>
            <person name="Terasawa K."/>
            <person name="Tsugane M."/>
            <person name="Tsuji K."/>
            <person name="Ueda S."/>
            <person name="Waki K."/>
            <person name="Yamagata H."/>
            <person name="Yamamoto M."/>
            <person name="Yamamoto S."/>
            <person name="Yamane H."/>
            <person name="Yoshiki S."/>
            <person name="Yoshihara R."/>
            <person name="Yukawa K."/>
            <person name="Zhong H."/>
            <person name="Yano M."/>
            <person name="Yuan Q."/>
            <person name="Ouyang S."/>
            <person name="Liu J."/>
            <person name="Jones K.M."/>
            <person name="Gansberger K."/>
            <person name="Moffat K."/>
            <person name="Hill J."/>
            <person name="Bera J."/>
            <person name="Fadrosh D."/>
            <person name="Jin S."/>
            <person name="Johri S."/>
            <person name="Kim M."/>
            <person name="Overton L."/>
            <person name="Reardon M."/>
            <person name="Tsitrin T."/>
            <person name="Vuong H."/>
            <person name="Weaver B."/>
            <person name="Ciecko A."/>
            <person name="Tallon L."/>
            <person name="Jackson J."/>
            <person name="Pai G."/>
            <person name="Aken S.V."/>
            <person name="Utterback T."/>
            <person name="Reidmuller S."/>
            <person name="Feldblyum T."/>
            <person name="Hsiao J."/>
            <person name="Zismann V."/>
            <person name="Iobst S."/>
            <person name="de Vazeille A.R."/>
            <person name="Buell C.R."/>
            <person name="Ying K."/>
            <person name="Li Y."/>
            <person name="Lu T."/>
            <person name="Huang Y."/>
            <person name="Zhao Q."/>
            <person name="Feng Q."/>
            <person name="Zhang L."/>
            <person name="Zhu J."/>
            <person name="Weng Q."/>
            <person name="Mu J."/>
            <person name="Lu Y."/>
            <person name="Fan D."/>
            <person name="Liu Y."/>
            <person name="Guan J."/>
            <person name="Zhang Y."/>
            <person name="Yu S."/>
            <person name="Liu X."/>
            <person name="Zhang Y."/>
            <person name="Hong G."/>
            <person name="Han B."/>
            <person name="Choisne N."/>
            <person name="Demange N."/>
            <person name="Orjeda G."/>
            <person name="Samain S."/>
            <person name="Cattolico L."/>
            <person name="Pelletier E."/>
            <person name="Couloux A."/>
            <person name="Segurens B."/>
            <person name="Wincker P."/>
            <person name="D'Hont A."/>
            <person name="Scarpelli C."/>
            <person name="Weissenbach J."/>
            <person name="Salanoubat M."/>
            <person name="Quetier F."/>
            <person name="Yu Y."/>
            <person name="Kim H.R."/>
            <person name="Rambo T."/>
            <person name="Currie J."/>
            <person name="Collura K."/>
            <person name="Luo M."/>
            <person name="Yang T."/>
            <person name="Ammiraju J.S.S."/>
            <person name="Engler F."/>
            <person name="Soderlund C."/>
            <person name="Wing R.A."/>
            <person name="Palmer L.E."/>
            <person name="de la Bastide M."/>
            <person name="Spiegel L."/>
            <person name="Nascimento L."/>
            <person name="Zutavern T."/>
            <person name="O'Shaughnessy A."/>
            <person name="Dike S."/>
            <person name="Dedhia N."/>
            <person name="Preston R."/>
            <person name="Balija V."/>
            <person name="McCombie W.R."/>
            <person name="Chow T."/>
            <person name="Chen H."/>
            <person name="Chung M."/>
            <person name="Chen C."/>
            <person name="Shaw J."/>
            <person name="Wu H."/>
            <person name="Hsiao K."/>
            <person name="Chao Y."/>
            <person name="Chu M."/>
            <person name="Cheng C."/>
            <person name="Hour A."/>
            <person name="Lee P."/>
            <person name="Lin S."/>
            <person name="Lin Y."/>
            <person name="Liou J."/>
            <person name="Liu S."/>
            <person name="Hsing Y."/>
            <person name="Raghuvanshi S."/>
            <person name="Mohanty A."/>
            <person name="Bharti A.K."/>
            <person name="Gaur A."/>
            <person name="Gupta V."/>
            <person name="Kumar D."/>
            <person name="Ravi V."/>
            <person name="Vij S."/>
            <person name="Kapur A."/>
            <person name="Khurana P."/>
            <person name="Khurana P."/>
            <person name="Khurana J.P."/>
            <person name="Tyagi A.K."/>
            <person name="Gaikwad K."/>
            <person name="Singh A."/>
            <person name="Dalal V."/>
            <person name="Srivastava S."/>
            <person name="Dixit A."/>
            <person name="Pal A.K."/>
            <person name="Ghazi I.A."/>
            <person name="Yadav M."/>
            <person name="Pandit A."/>
            <person name="Bhargava A."/>
            <person name="Sureshbabu K."/>
            <person name="Batra K."/>
            <person name="Sharma T.R."/>
            <person name="Mohapatra T."/>
            <person name="Singh N.K."/>
            <person name="Messing J."/>
            <person name="Nelson A.B."/>
            <person name="Fuks G."/>
            <person name="Kavchok S."/>
            <person name="Keizer G."/>
            <person name="Linton E."/>
            <person name="Llaca V."/>
            <person name="Song R."/>
            <person name="Tanyolac B."/>
            <person name="Young S."/>
            <person name="Ho-Il K."/>
            <person name="Hahn J.H."/>
            <person name="Sangsakoo G."/>
            <person name="Vanavichit A."/>
            <person name="de Mattos Luiz.A.T."/>
            <person name="Zimmer P.D."/>
            <person name="Malone G."/>
            <person name="Dellagostin O."/>
            <person name="de Oliveira A.C."/>
            <person name="Bevan M."/>
            <person name="Bancroft I."/>
            <person name="Minx P."/>
            <person name="Cordum H."/>
            <person name="Wilson R."/>
            <person name="Cheng Z."/>
            <person name="Jin W."/>
            <person name="Jiang J."/>
            <person name="Leong S.A."/>
            <person name="Iwama H."/>
            <person name="Gojobori T."/>
            <person name="Itoh T."/>
            <person name="Niimura Y."/>
            <person name="Fujii Y."/>
            <person name="Habara T."/>
            <person name="Sakai H."/>
            <person name="Sato Y."/>
            <person name="Wilson G."/>
            <person name="Kumar K."/>
            <person name="McCouch S."/>
            <person name="Juretic N."/>
            <person name="Hoen D."/>
            <person name="Wright S."/>
            <person name="Bruskiewich R."/>
            <person name="Bureau T."/>
            <person name="Miyao A."/>
            <person name="Hirochika H."/>
            <person name="Nishikawa T."/>
            <person name="Kadowaki K."/>
            <person name="Sugiura M."/>
            <person name="Burr B."/>
            <person name="Sasaki T."/>
        </authorList>
    </citation>
    <scope>NUCLEOTIDE SEQUENCE [LARGE SCALE GENOMIC DNA]</scope>
    <source>
        <strain evidence="16">cv. Nipponbare</strain>
    </source>
</reference>
<feature type="compositionally biased region" description="Basic and acidic residues" evidence="12">
    <location>
        <begin position="454"/>
        <end position="463"/>
    </location>
</feature>
<gene>
    <name evidence="15" type="primary">OSJNBa0091D06.3</name>
</gene>
<evidence type="ECO:0000313" key="16">
    <source>
        <dbReference type="Proteomes" id="UP000000763"/>
    </source>
</evidence>
<dbReference type="SUPFAM" id="SSF54160">
    <property type="entry name" value="Chromo domain-like"/>
    <property type="match status" value="1"/>
</dbReference>
<evidence type="ECO:0000256" key="7">
    <source>
        <dbReference type="ARBA" id="ARBA00022908"/>
    </source>
</evidence>
<evidence type="ECO:0000256" key="2">
    <source>
        <dbReference type="ARBA" id="ARBA00022670"/>
    </source>
</evidence>
<dbReference type="AlphaFoldDB" id="Q7XQR1"/>
<keyword evidence="9" id="KW-0808">Transferase</keyword>
<protein>
    <submittedName>
        <fullName evidence="15">OSJNBa0091D06.3 protein</fullName>
    </submittedName>
</protein>
<name>Q7XQR1_ORYSJ</name>
<dbReference type="GO" id="GO:0009733">
    <property type="term" value="P:response to auxin"/>
    <property type="evidence" value="ECO:0007669"/>
    <property type="project" value="InterPro"/>
</dbReference>
<dbReference type="InterPro" id="IPR056924">
    <property type="entry name" value="SH3_Tf2-1"/>
</dbReference>
<evidence type="ECO:0000256" key="9">
    <source>
        <dbReference type="ARBA" id="ARBA00022932"/>
    </source>
</evidence>
<evidence type="ECO:0000256" key="1">
    <source>
        <dbReference type="ARBA" id="ARBA00006974"/>
    </source>
</evidence>
<dbReference type="Pfam" id="PF24626">
    <property type="entry name" value="SH3_Tf2-1"/>
    <property type="match status" value="1"/>
</dbReference>
<feature type="domain" description="Integrase zinc-binding" evidence="13">
    <location>
        <begin position="136"/>
        <end position="192"/>
    </location>
</feature>
<dbReference type="Gene3D" id="1.10.340.70">
    <property type="match status" value="1"/>
</dbReference>
<evidence type="ECO:0000256" key="4">
    <source>
        <dbReference type="ARBA" id="ARBA00022750"/>
    </source>
</evidence>
<evidence type="ECO:0000256" key="3">
    <source>
        <dbReference type="ARBA" id="ARBA00022723"/>
    </source>
</evidence>
<evidence type="ECO:0000256" key="11">
    <source>
        <dbReference type="ARBA" id="ARBA00023172"/>
    </source>
</evidence>
<keyword evidence="9" id="KW-0548">Nucleotidyltransferase</keyword>
<dbReference type="GO" id="GO:0006508">
    <property type="term" value="P:proteolysis"/>
    <property type="evidence" value="ECO:0007669"/>
    <property type="project" value="UniProtKB-KW"/>
</dbReference>
<keyword evidence="9" id="KW-0239">DNA-directed DNA polymerase</keyword>
<keyword evidence="6" id="KW-0460">Magnesium</keyword>
<reference evidence="16" key="2">
    <citation type="journal article" date="2008" name="Nucleic Acids Res.">
        <title>The rice annotation project database (RAP-DB): 2008 update.</title>
        <authorList>
            <consortium name="The rice annotation project (RAP)"/>
        </authorList>
    </citation>
    <scope>GENOME REANNOTATION</scope>
    <source>
        <strain evidence="16">cv. Nipponbare</strain>
    </source>
</reference>
<dbReference type="Pfam" id="PF02519">
    <property type="entry name" value="Auxin_inducible"/>
    <property type="match status" value="1"/>
</dbReference>
<dbReference type="EMBL" id="AL606459">
    <property type="protein sequence ID" value="CAE03018.3"/>
    <property type="molecule type" value="Genomic_DNA"/>
</dbReference>
<dbReference type="Pfam" id="PF17921">
    <property type="entry name" value="Integrase_H2C2"/>
    <property type="match status" value="1"/>
</dbReference>
<evidence type="ECO:0000256" key="8">
    <source>
        <dbReference type="ARBA" id="ARBA00022918"/>
    </source>
</evidence>
<sequence length="753" mass="84941">MAIDHWRSYLQMGEFIILTDHHSLMHLSDQRLHTPWQHKAFTKLLGLSYRICYRKGTCNGPADALSRKFQDTEDELCHISACTLTWIQEVTDGYKQDPFSTQLLTELAVNATGRKHFTLNSGLIRFKGRVWIGDNPTLQSKLLTELHSSPIGGHSGFPVTYRKLKQLFAWPKMKKMTKTFVQQCQICLQAKPDRARYPGLLQPLPVPEGAWQVISLDFIEGLPRDKVFTSQLWEHLFEGAVQATPFEVLYGHSPSHFGIGSQDCAIPDLAQWLKERRLMQNLVQQHLHRAQQQMKHFADKKRSFRSFEVGDWVYLKLQPYVQTSVAVRANHKLAFKYFGPYQVTAKIGTVAYQLQLPSSTSIHPVFHVSQLKSAIGFTGPVQHQLPASTAPLQVPLRILDRRLTKRGNSAVAQVLIQWSASVPEDATWEDLDDLRSRFPAALAWGQANSQGEGLVRDSQDHPGDISQGSTAEEPEEEEGSRPEVADEAGSREDKEEVIQTSGDNQAWVATRRPVRERRPNPKQRLLLNPFLLGTDVDQELRMLKSQRRFCAGCQTLARLQGDIQVEGIYPTQFLSTKVEAVSWGLDMLKRSHGGFRLGRKLLSAWRWALCCRRRRRRGYLRLQTTSGGCGGACKEGSEEAKRLAPVLRWGRSLVRRLSLGRKDGGRRRILDEPVSTPKGQVAVYVGGGNPGESLRYVVPVVYFNHPMFGELLREAEEEFGFQHPGGITIPCAASRFERAAAVAAAGKKAFGRW</sequence>
<dbReference type="GO" id="GO:0003964">
    <property type="term" value="F:RNA-directed DNA polymerase activity"/>
    <property type="evidence" value="ECO:0007669"/>
    <property type="project" value="UniProtKB-KW"/>
</dbReference>
<proteinExistence type="inferred from homology"/>
<evidence type="ECO:0000259" key="14">
    <source>
        <dbReference type="Pfam" id="PF24626"/>
    </source>
</evidence>
<keyword evidence="3" id="KW-0479">Metal-binding</keyword>
<comment type="similarity">
    <text evidence="1">Belongs to the ARG7 family.</text>
</comment>
<accession>Q7XQR1</accession>
<evidence type="ECO:0000256" key="10">
    <source>
        <dbReference type="ARBA" id="ARBA00023125"/>
    </source>
</evidence>
<dbReference type="GO" id="GO:0006310">
    <property type="term" value="P:DNA recombination"/>
    <property type="evidence" value="ECO:0007669"/>
    <property type="project" value="UniProtKB-KW"/>
</dbReference>
<dbReference type="InterPro" id="IPR050951">
    <property type="entry name" value="Retrovirus_Pol_polyprotein"/>
</dbReference>
<evidence type="ECO:0000256" key="12">
    <source>
        <dbReference type="SAM" id="MobiDB-lite"/>
    </source>
</evidence>
<dbReference type="PANTHER" id="PTHR37984:SF5">
    <property type="entry name" value="PROTEIN NYNRIN-LIKE"/>
    <property type="match status" value="1"/>
</dbReference>
<feature type="region of interest" description="Disordered" evidence="12">
    <location>
        <begin position="448"/>
        <end position="520"/>
    </location>
</feature>
<evidence type="ECO:0000259" key="13">
    <source>
        <dbReference type="Pfam" id="PF17921"/>
    </source>
</evidence>
<dbReference type="PANTHER" id="PTHR37984">
    <property type="entry name" value="PROTEIN CBG26694"/>
    <property type="match status" value="1"/>
</dbReference>
<dbReference type="InterPro" id="IPR003676">
    <property type="entry name" value="SAUR_fam"/>
</dbReference>
<keyword evidence="11" id="KW-0233">DNA recombination</keyword>
<dbReference type="InterPro" id="IPR043502">
    <property type="entry name" value="DNA/RNA_pol_sf"/>
</dbReference>
<feature type="compositionally biased region" description="Basic and acidic residues" evidence="12">
    <location>
        <begin position="479"/>
        <end position="497"/>
    </location>
</feature>
<keyword evidence="8" id="KW-0695">RNA-directed DNA polymerase</keyword>
<keyword evidence="7" id="KW-0229">DNA integration</keyword>
<dbReference type="GO" id="GO:0046872">
    <property type="term" value="F:metal ion binding"/>
    <property type="evidence" value="ECO:0007669"/>
    <property type="project" value="UniProtKB-KW"/>
</dbReference>
<keyword evidence="2" id="KW-0645">Protease</keyword>
<keyword evidence="4" id="KW-0064">Aspartyl protease</keyword>
<evidence type="ECO:0000256" key="5">
    <source>
        <dbReference type="ARBA" id="ARBA00022801"/>
    </source>
</evidence>